<gene>
    <name evidence="10" type="ORF">HJC23_006129</name>
</gene>
<feature type="domain" description="Palmitoyltransferase DHHC" evidence="9">
    <location>
        <begin position="209"/>
        <end position="272"/>
    </location>
</feature>
<dbReference type="InterPro" id="IPR001594">
    <property type="entry name" value="Palmitoyltrfase_DHHC"/>
</dbReference>
<dbReference type="PROSITE" id="PS50216">
    <property type="entry name" value="DHHC"/>
    <property type="match status" value="1"/>
</dbReference>
<evidence type="ECO:0000256" key="5">
    <source>
        <dbReference type="ARBA" id="ARBA00023136"/>
    </source>
</evidence>
<keyword evidence="6 7" id="KW-0012">Acyltransferase</keyword>
<evidence type="ECO:0000256" key="4">
    <source>
        <dbReference type="ARBA" id="ARBA00022989"/>
    </source>
</evidence>
<comment type="catalytic activity">
    <reaction evidence="7">
        <text>L-cysteinyl-[protein] + hexadecanoyl-CoA = S-hexadecanoyl-L-cysteinyl-[protein] + CoA</text>
        <dbReference type="Rhea" id="RHEA:36683"/>
        <dbReference type="Rhea" id="RHEA-COMP:10131"/>
        <dbReference type="Rhea" id="RHEA-COMP:11032"/>
        <dbReference type="ChEBI" id="CHEBI:29950"/>
        <dbReference type="ChEBI" id="CHEBI:57287"/>
        <dbReference type="ChEBI" id="CHEBI:57379"/>
        <dbReference type="ChEBI" id="CHEBI:74151"/>
        <dbReference type="EC" id="2.3.1.225"/>
    </reaction>
</comment>
<dbReference type="InterPro" id="IPR039859">
    <property type="entry name" value="PFA4/ZDH16/20/ERF2-like"/>
</dbReference>
<dbReference type="Pfam" id="PF01529">
    <property type="entry name" value="DHHC"/>
    <property type="match status" value="1"/>
</dbReference>
<protein>
    <recommendedName>
        <fullName evidence="7">Palmitoyltransferase</fullName>
        <ecNumber evidence="7">2.3.1.225</ecNumber>
    </recommendedName>
</protein>
<evidence type="ECO:0000256" key="7">
    <source>
        <dbReference type="RuleBase" id="RU079119"/>
    </source>
</evidence>
<evidence type="ECO:0000256" key="2">
    <source>
        <dbReference type="ARBA" id="ARBA00022679"/>
    </source>
</evidence>
<evidence type="ECO:0000256" key="3">
    <source>
        <dbReference type="ARBA" id="ARBA00022692"/>
    </source>
</evidence>
<keyword evidence="5 7" id="KW-0472">Membrane</keyword>
<dbReference type="EC" id="2.3.1.225" evidence="7"/>
<dbReference type="EMBL" id="JABMIG020000031">
    <property type="protein sequence ID" value="KAL3800667.1"/>
    <property type="molecule type" value="Genomic_DNA"/>
</dbReference>
<evidence type="ECO:0000313" key="11">
    <source>
        <dbReference type="Proteomes" id="UP001516023"/>
    </source>
</evidence>
<comment type="similarity">
    <text evidence="7">Belongs to the DHHC palmitoyltransferase family.</text>
</comment>
<dbReference type="GO" id="GO:0016020">
    <property type="term" value="C:membrane"/>
    <property type="evidence" value="ECO:0007669"/>
    <property type="project" value="UniProtKB-SubCell"/>
</dbReference>
<keyword evidence="4 7" id="KW-1133">Transmembrane helix</keyword>
<comment type="caution">
    <text evidence="10">The sequence shown here is derived from an EMBL/GenBank/DDBJ whole genome shotgun (WGS) entry which is preliminary data.</text>
</comment>
<feature type="transmembrane region" description="Helical" evidence="7">
    <location>
        <begin position="251"/>
        <end position="271"/>
    </location>
</feature>
<feature type="compositionally biased region" description="Low complexity" evidence="8">
    <location>
        <begin position="11"/>
        <end position="21"/>
    </location>
</feature>
<evidence type="ECO:0000259" key="9">
    <source>
        <dbReference type="Pfam" id="PF01529"/>
    </source>
</evidence>
<keyword evidence="3 7" id="KW-0812">Transmembrane</keyword>
<name>A0ABD3QJV4_9STRA</name>
<evidence type="ECO:0000313" key="10">
    <source>
        <dbReference type="EMBL" id="KAL3800667.1"/>
    </source>
</evidence>
<sequence>MTQVHRTLEMTSSTASASNASVDAGENGVCEDAMEHPHEMNTASPSNVNEGDTAKKVYAVSVRWEREQVERARQSSEPHGPVRSKQPMLTFTIEDFHRYFCCCARRVGTMFFLLEKRDGTPIVVAGPCWPFCTFVTVPLIVVLSGLVGYLIVLNPKSGLPSWFAAIYFSIIAIVLVVLFLVSCRDPGLLERVTDEEAADNGWFWNEQVGSYRPAGAMYCRECQALIYDFDHLCPWTGTAIGKGNMKAFKTFVVSVNVLCYLSIGLVVYLVLTRIT</sequence>
<dbReference type="GO" id="GO:0019706">
    <property type="term" value="F:protein-cysteine S-palmitoyltransferase activity"/>
    <property type="evidence" value="ECO:0007669"/>
    <property type="project" value="UniProtKB-EC"/>
</dbReference>
<comment type="subcellular location">
    <subcellularLocation>
        <location evidence="1">Membrane</location>
        <topology evidence="1">Multi-pass membrane protein</topology>
    </subcellularLocation>
</comment>
<feature type="transmembrane region" description="Helical" evidence="7">
    <location>
        <begin position="122"/>
        <end position="150"/>
    </location>
</feature>
<evidence type="ECO:0000256" key="1">
    <source>
        <dbReference type="ARBA" id="ARBA00004141"/>
    </source>
</evidence>
<feature type="region of interest" description="Disordered" evidence="8">
    <location>
        <begin position="1"/>
        <end position="24"/>
    </location>
</feature>
<dbReference type="Proteomes" id="UP001516023">
    <property type="component" value="Unassembled WGS sequence"/>
</dbReference>
<reference evidence="10 11" key="1">
    <citation type="journal article" date="2020" name="G3 (Bethesda)">
        <title>Improved Reference Genome for Cyclotella cryptica CCMP332, a Model for Cell Wall Morphogenesis, Salinity Adaptation, and Lipid Production in Diatoms (Bacillariophyta).</title>
        <authorList>
            <person name="Roberts W.R."/>
            <person name="Downey K.M."/>
            <person name="Ruck E.C."/>
            <person name="Traller J.C."/>
            <person name="Alverson A.J."/>
        </authorList>
    </citation>
    <scope>NUCLEOTIDE SEQUENCE [LARGE SCALE GENOMIC DNA]</scope>
    <source>
        <strain evidence="10 11">CCMP332</strain>
    </source>
</reference>
<accession>A0ABD3QJV4</accession>
<evidence type="ECO:0000256" key="8">
    <source>
        <dbReference type="SAM" id="MobiDB-lite"/>
    </source>
</evidence>
<dbReference type="PANTHER" id="PTHR22883:SF203">
    <property type="entry name" value="PALMITOYLTRANSFERASE"/>
    <property type="match status" value="1"/>
</dbReference>
<feature type="transmembrane region" description="Helical" evidence="7">
    <location>
        <begin position="162"/>
        <end position="181"/>
    </location>
</feature>
<comment type="domain">
    <text evidence="7">The DHHC domain is required for palmitoyltransferase activity.</text>
</comment>
<keyword evidence="2 7" id="KW-0808">Transferase</keyword>
<keyword evidence="11" id="KW-1185">Reference proteome</keyword>
<dbReference type="PANTHER" id="PTHR22883">
    <property type="entry name" value="ZINC FINGER DHHC DOMAIN CONTAINING PROTEIN"/>
    <property type="match status" value="1"/>
</dbReference>
<proteinExistence type="inferred from homology"/>
<dbReference type="AlphaFoldDB" id="A0ABD3QJV4"/>
<organism evidence="10 11">
    <name type="scientific">Cyclotella cryptica</name>
    <dbReference type="NCBI Taxonomy" id="29204"/>
    <lineage>
        <taxon>Eukaryota</taxon>
        <taxon>Sar</taxon>
        <taxon>Stramenopiles</taxon>
        <taxon>Ochrophyta</taxon>
        <taxon>Bacillariophyta</taxon>
        <taxon>Coscinodiscophyceae</taxon>
        <taxon>Thalassiosirophycidae</taxon>
        <taxon>Stephanodiscales</taxon>
        <taxon>Stephanodiscaceae</taxon>
        <taxon>Cyclotella</taxon>
    </lineage>
</organism>
<evidence type="ECO:0000256" key="6">
    <source>
        <dbReference type="ARBA" id="ARBA00023315"/>
    </source>
</evidence>